<dbReference type="Proteomes" id="UP000629098">
    <property type="component" value="Unassembled WGS sequence"/>
</dbReference>
<evidence type="ECO:0000313" key="2">
    <source>
        <dbReference type="Proteomes" id="UP000629098"/>
    </source>
</evidence>
<sequence>MEKLEEHLRRLVEEACGNPPGSQQRQKLMTQIIRLTTSRLWRESTPYYQDAVQQTWLYFCRNLCEGITGQVYNADYGSVVTWLNTYLKHRLQDFYRKQQDEAAKTVAAKSFQSASGDIKETIDPVDNLAANPDIPPILEDLRQWALVDTDGELRQIHVQGHQEVNCQMLILKRLPPEVSWKELAEEYNLKVSTLSSFYQRQCIPRLRKFAENEGYV</sequence>
<protein>
    <submittedName>
        <fullName evidence="1">Sigma-70 family RNA polymerase sigma factor</fullName>
    </submittedName>
</protein>
<proteinExistence type="predicted"/>
<dbReference type="RefSeq" id="WP_190828591.1">
    <property type="nucleotide sequence ID" value="NZ_CAWPPI010000049.1"/>
</dbReference>
<comment type="caution">
    <text evidence="1">The sequence shown here is derived from an EMBL/GenBank/DDBJ whole genome shotgun (WGS) entry which is preliminary data.</text>
</comment>
<dbReference type="AlphaFoldDB" id="A0A8J6XSZ1"/>
<evidence type="ECO:0000313" key="1">
    <source>
        <dbReference type="EMBL" id="MBD2773158.1"/>
    </source>
</evidence>
<accession>A0A8J6XSZ1</accession>
<dbReference type="EMBL" id="JACXAE010000049">
    <property type="protein sequence ID" value="MBD2773158.1"/>
    <property type="molecule type" value="Genomic_DNA"/>
</dbReference>
<reference evidence="1" key="1">
    <citation type="submission" date="2020-09" db="EMBL/GenBank/DDBJ databases">
        <title>Iningainema tapete sp. nov. (Scytonemataceae, Cyanobacteria) from greenhouses in central Florida (USA) produces two types of nodularin with biosynthetic potential for microcystin-LR and anabaenopeptins.</title>
        <authorList>
            <person name="Berthold D.E."/>
            <person name="Lefler F.W."/>
            <person name="Huang I.-S."/>
            <person name="Abdulla H."/>
            <person name="Zimba P.V."/>
            <person name="Laughinghouse H.D. IV."/>
        </authorList>
    </citation>
    <scope>NUCLEOTIDE SEQUENCE</scope>
    <source>
        <strain evidence="1">BLCCT55</strain>
    </source>
</reference>
<keyword evidence="2" id="KW-1185">Reference proteome</keyword>
<organism evidence="1 2">
    <name type="scientific">Iningainema tapete BLCC-T55</name>
    <dbReference type="NCBI Taxonomy" id="2748662"/>
    <lineage>
        <taxon>Bacteria</taxon>
        <taxon>Bacillati</taxon>
        <taxon>Cyanobacteriota</taxon>
        <taxon>Cyanophyceae</taxon>
        <taxon>Nostocales</taxon>
        <taxon>Scytonemataceae</taxon>
        <taxon>Iningainema tapete</taxon>
    </lineage>
</organism>
<name>A0A8J6XSZ1_9CYAN</name>
<gene>
    <name evidence="1" type="ORF">ICL16_14055</name>
</gene>